<evidence type="ECO:0000313" key="4">
    <source>
        <dbReference type="Proteomes" id="UP000008956"/>
    </source>
</evidence>
<feature type="domain" description="ParB-like N-terminal" evidence="2">
    <location>
        <begin position="34"/>
        <end position="130"/>
    </location>
</feature>
<dbReference type="HOGENOM" id="CLU_074548_0_0_9"/>
<reference evidence="3 4" key="1">
    <citation type="submission" date="2010-03" db="EMBL/GenBank/DDBJ databases">
        <title>The genome sequence of Ruminococcus torques L2-14.</title>
        <authorList>
            <consortium name="metaHIT consortium -- http://www.metahit.eu/"/>
            <person name="Pajon A."/>
            <person name="Turner K."/>
            <person name="Parkhill J."/>
            <person name="Duncan S."/>
            <person name="Flint H."/>
        </authorList>
    </citation>
    <scope>NUCLEOTIDE SEQUENCE [LARGE SCALE GENOMIC DNA]</scope>
    <source>
        <strain evidence="3 4">L2-14</strain>
    </source>
</reference>
<protein>
    <submittedName>
        <fullName evidence="3">ParB-like nuclease domain</fullName>
    </submittedName>
</protein>
<dbReference type="Pfam" id="PF02195">
    <property type="entry name" value="ParB_N"/>
    <property type="match status" value="1"/>
</dbReference>
<dbReference type="KEGG" id="rto:RTO_01720"/>
<dbReference type="InterPro" id="IPR036086">
    <property type="entry name" value="ParB/Sulfiredoxin_sf"/>
</dbReference>
<dbReference type="AlphaFoldDB" id="D4M152"/>
<dbReference type="Proteomes" id="UP000008956">
    <property type="component" value="Chromosome"/>
</dbReference>
<dbReference type="GO" id="GO:0007059">
    <property type="term" value="P:chromosome segregation"/>
    <property type="evidence" value="ECO:0007669"/>
    <property type="project" value="TreeGrafter"/>
</dbReference>
<organism evidence="3 4">
    <name type="scientific">[Ruminococcus] torques L2-14</name>
    <dbReference type="NCBI Taxonomy" id="657313"/>
    <lineage>
        <taxon>Bacteria</taxon>
        <taxon>Bacillati</taxon>
        <taxon>Bacillota</taxon>
        <taxon>Clostridia</taxon>
        <taxon>Lachnospirales</taxon>
        <taxon>Lachnospiraceae</taxon>
        <taxon>Mediterraneibacter</taxon>
    </lineage>
</organism>
<sequence>MSKFKRKGEEELQVGAGLLSPVSKTADVSSYEVVNIDMDLIAPNEKNDFSIDELDELAELIVMSDGILQPLILLPERNEQGMYILTTGERRWRAAKLLKEQGRYPAKYKNTVPCIFRDPKDIELPLSNDTKELFSIMVTNQYRHKKEADQLMEVKNWTRIFQELKDNGEEYIPEQLALLAGTARYGENGEYEPERLVGQKMKTLVSAHVGISEGKVQQINKVEKNASDELMDKLLNNEVSFAAAEKMLEMPEEEQNKLLEETTGEKIEVKEVEKRIEEIEKKKVISKQQVESDLKKILERCSQEVELGSKEYKKYLNALNQLERVLW</sequence>
<dbReference type="Gene3D" id="1.10.10.2830">
    <property type="match status" value="1"/>
</dbReference>
<keyword evidence="1" id="KW-0175">Coiled coil</keyword>
<dbReference type="InterPro" id="IPR003115">
    <property type="entry name" value="ParB_N"/>
</dbReference>
<proteinExistence type="predicted"/>
<dbReference type="EMBL" id="FP929055">
    <property type="protein sequence ID" value="CBL24964.1"/>
    <property type="molecule type" value="Genomic_DNA"/>
</dbReference>
<dbReference type="SMART" id="SM00470">
    <property type="entry name" value="ParB"/>
    <property type="match status" value="1"/>
</dbReference>
<accession>D4M152</accession>
<name>D4M152_9FIRM</name>
<dbReference type="PANTHER" id="PTHR33375">
    <property type="entry name" value="CHROMOSOME-PARTITIONING PROTEIN PARB-RELATED"/>
    <property type="match status" value="1"/>
</dbReference>
<reference evidence="3 4" key="2">
    <citation type="submission" date="2010-03" db="EMBL/GenBank/DDBJ databases">
        <authorList>
            <person name="Pajon A."/>
        </authorList>
    </citation>
    <scope>NUCLEOTIDE SEQUENCE [LARGE SCALE GENOMIC DNA]</scope>
    <source>
        <strain evidence="3 4">L2-14</strain>
    </source>
</reference>
<dbReference type="PANTHER" id="PTHR33375:SF1">
    <property type="entry name" value="CHROMOSOME-PARTITIONING PROTEIN PARB-RELATED"/>
    <property type="match status" value="1"/>
</dbReference>
<dbReference type="Gene3D" id="3.90.1530.10">
    <property type="entry name" value="Conserved hypothetical protein from pyrococcus furiosus pfu- 392566-001, ParB domain"/>
    <property type="match status" value="1"/>
</dbReference>
<dbReference type="RefSeq" id="WP_015527615.1">
    <property type="nucleotide sequence ID" value="NC_021015.1"/>
</dbReference>
<dbReference type="GO" id="GO:0005694">
    <property type="term" value="C:chromosome"/>
    <property type="evidence" value="ECO:0007669"/>
    <property type="project" value="TreeGrafter"/>
</dbReference>
<dbReference type="InterPro" id="IPR050336">
    <property type="entry name" value="Chromosome_partition/occlusion"/>
</dbReference>
<dbReference type="PATRIC" id="fig|657313.3.peg.1163"/>
<feature type="coiled-coil region" evidence="1">
    <location>
        <begin position="262"/>
        <end position="289"/>
    </location>
</feature>
<evidence type="ECO:0000259" key="2">
    <source>
        <dbReference type="SMART" id="SM00470"/>
    </source>
</evidence>
<evidence type="ECO:0000256" key="1">
    <source>
        <dbReference type="SAM" id="Coils"/>
    </source>
</evidence>
<evidence type="ECO:0000313" key="3">
    <source>
        <dbReference type="EMBL" id="CBL24964.1"/>
    </source>
</evidence>
<gene>
    <name evidence="3" type="ORF">RTO_01720</name>
</gene>
<dbReference type="SUPFAM" id="SSF110849">
    <property type="entry name" value="ParB/Sulfiredoxin"/>
    <property type="match status" value="1"/>
</dbReference>